<dbReference type="InterPro" id="IPR011990">
    <property type="entry name" value="TPR-like_helical_dom_sf"/>
</dbReference>
<sequence length="89" mass="9933">MAKLEVKYIEKHLKSADAGVADDQFRAGLLYSTGEGVPQDLVTAHKWFNLAAMNGIEEARENRAEISLDMSAQEIAKAQKLAREWIMGR</sequence>
<proteinExistence type="predicted"/>
<dbReference type="OrthoDB" id="5321503at2"/>
<dbReference type="SMART" id="SM00671">
    <property type="entry name" value="SEL1"/>
    <property type="match status" value="1"/>
</dbReference>
<dbReference type="Proteomes" id="UP000445696">
    <property type="component" value="Unassembled WGS sequence"/>
</dbReference>
<dbReference type="InterPro" id="IPR006597">
    <property type="entry name" value="Sel1-like"/>
</dbReference>
<dbReference type="Gene3D" id="1.25.40.10">
    <property type="entry name" value="Tetratricopeptide repeat domain"/>
    <property type="match status" value="1"/>
</dbReference>
<organism evidence="1 2">
    <name type="scientific">Sneathiella chungangensis</name>
    <dbReference type="NCBI Taxonomy" id="1418234"/>
    <lineage>
        <taxon>Bacteria</taxon>
        <taxon>Pseudomonadati</taxon>
        <taxon>Pseudomonadota</taxon>
        <taxon>Alphaproteobacteria</taxon>
        <taxon>Sneathiellales</taxon>
        <taxon>Sneathiellaceae</taxon>
        <taxon>Sneathiella</taxon>
    </lineage>
</organism>
<reference evidence="1 2" key="1">
    <citation type="journal article" date="2014" name="Int. J. Syst. Evol. Microbiol.">
        <title>Sneathiella chungangensis sp. nov., isolated from a marine sand, and emended description of the genus Sneathiella.</title>
        <authorList>
            <person name="Siamphan C."/>
            <person name="Kim H."/>
            <person name="Lee J.S."/>
            <person name="Kim W."/>
        </authorList>
    </citation>
    <scope>NUCLEOTIDE SEQUENCE [LARGE SCALE GENOMIC DNA]</scope>
    <source>
        <strain evidence="1 2">KCTC 32476</strain>
    </source>
</reference>
<protein>
    <recommendedName>
        <fullName evidence="3">Sel1 repeat family protein</fullName>
    </recommendedName>
</protein>
<dbReference type="SUPFAM" id="SSF81901">
    <property type="entry name" value="HCP-like"/>
    <property type="match status" value="1"/>
</dbReference>
<evidence type="ECO:0008006" key="3">
    <source>
        <dbReference type="Google" id="ProtNLM"/>
    </source>
</evidence>
<evidence type="ECO:0000313" key="2">
    <source>
        <dbReference type="Proteomes" id="UP000445696"/>
    </source>
</evidence>
<dbReference type="RefSeq" id="WP_161337621.1">
    <property type="nucleotide sequence ID" value="NZ_JBHSDG010000002.1"/>
</dbReference>
<name>A0A845M9A6_9PROT</name>
<comment type="caution">
    <text evidence="1">The sequence shown here is derived from an EMBL/GenBank/DDBJ whole genome shotgun (WGS) entry which is preliminary data.</text>
</comment>
<accession>A0A845M9A6</accession>
<dbReference type="EMBL" id="WTVA01000001">
    <property type="protein sequence ID" value="MZR21213.1"/>
    <property type="molecule type" value="Genomic_DNA"/>
</dbReference>
<keyword evidence="2" id="KW-1185">Reference proteome</keyword>
<dbReference type="AlphaFoldDB" id="A0A845M9A6"/>
<gene>
    <name evidence="1" type="ORF">GQF03_02605</name>
</gene>
<dbReference type="Pfam" id="PF08238">
    <property type="entry name" value="Sel1"/>
    <property type="match status" value="1"/>
</dbReference>
<evidence type="ECO:0000313" key="1">
    <source>
        <dbReference type="EMBL" id="MZR21213.1"/>
    </source>
</evidence>